<dbReference type="InterPro" id="IPR004869">
    <property type="entry name" value="MMPL_dom"/>
</dbReference>
<feature type="transmembrane region" description="Helical" evidence="6">
    <location>
        <begin position="695"/>
        <end position="715"/>
    </location>
</feature>
<sequence length="807" mass="86871">MLTDKTARLSLYFLVLTIAAALLLWRWPSTRFDASVLSMLPHHSVKALPQALESGLLERLERQVIVVLGGPQVSVTEARALSHELEASSYFAQVQGELSADLLRAYAQTLYQYRHAFVTSDLLAALKQGTRNRYVLAQLFSPFAGVSAAEIINDPFLVVRNFQLAQLNNNHSKLHLQDGFLQAQDEHGNSYYFIRAELKHAAFSLDANAQIANFFQHLTQEYQDQGLTLLTRGTVFYSHAAAQQAQHDVTLLGSITVCLVLALIMAIFRSPLPVALVLISSATGALTALAATIIIFGGIHLITLTLAVSIVGVSVDYSLYYLTARLAAPPSKSPLDTLQQVQPAILWALVATLISYAALAVAPFPGIRQMAVFAVFGLSGACLTVLCLHPILATYLKPRPLQGRKLLQRCINFYTQRRLRRNALPLILLALGAIGLTRFQAQDDVSAFQQLPEQLLAADQRITALTGQSPEQKWLCVFAPSSAQVLSGLEQIRPVLNKAQQDGLISSYQTMPLTSAQTQLEQSAALNAALPQLATELRAAGLEQELTAYPDSVLSLEDYLHSPLALGFELLCLEQDGMWGILIALHDITDGATLEQQVNAALQAPTSTTMASTATATDTATSTSTATATASATDIATVTTITTTTATAQIALIDRKAAFDELFAFYREVISWALFGAVLVITLGFVVAKGLKQGLFELMPALISLVFAVGASSLLGFAFTFFSLLSLVLVLGIGLNYALFFTKTAAAADTTMLAVTLAMLTTLLTLGVLVFSHTAVIRSFGVTLVCGLSCAFILAPLLIKLGAHDES</sequence>
<evidence type="ECO:0000256" key="1">
    <source>
        <dbReference type="ARBA" id="ARBA00004651"/>
    </source>
</evidence>
<evidence type="ECO:0000313" key="9">
    <source>
        <dbReference type="Proteomes" id="UP000733611"/>
    </source>
</evidence>
<dbReference type="Proteomes" id="UP000733611">
    <property type="component" value="Unassembled WGS sequence"/>
</dbReference>
<keyword evidence="3 6" id="KW-0812">Transmembrane</keyword>
<comment type="caution">
    <text evidence="8">The sequence shown here is derived from an EMBL/GenBank/DDBJ whole genome shotgun (WGS) entry which is preliminary data.</text>
</comment>
<feature type="domain" description="Membrane transport protein MMPL" evidence="7">
    <location>
        <begin position="202"/>
        <end position="409"/>
    </location>
</feature>
<name>A0A948THH9_9GAMM</name>
<organism evidence="8 9">
    <name type="scientific">Candidatus Anaerobiospirillum pullicola</name>
    <dbReference type="NCBI Taxonomy" id="2838451"/>
    <lineage>
        <taxon>Bacteria</taxon>
        <taxon>Pseudomonadati</taxon>
        <taxon>Pseudomonadota</taxon>
        <taxon>Gammaproteobacteria</taxon>
        <taxon>Aeromonadales</taxon>
        <taxon>Succinivibrionaceae</taxon>
        <taxon>Anaerobiospirillum</taxon>
    </lineage>
</organism>
<accession>A0A948THH9</accession>
<dbReference type="InterPro" id="IPR050545">
    <property type="entry name" value="Mycobact_MmpL"/>
</dbReference>
<dbReference type="SUPFAM" id="SSF82866">
    <property type="entry name" value="Multidrug efflux transporter AcrB transmembrane domain"/>
    <property type="match status" value="2"/>
</dbReference>
<evidence type="ECO:0000259" key="7">
    <source>
        <dbReference type="Pfam" id="PF03176"/>
    </source>
</evidence>
<gene>
    <name evidence="8" type="ORF">H9847_09050</name>
</gene>
<evidence type="ECO:0000313" key="8">
    <source>
        <dbReference type="EMBL" id="MBU3844989.1"/>
    </source>
</evidence>
<feature type="transmembrane region" description="Helical" evidence="6">
    <location>
        <begin position="777"/>
        <end position="799"/>
    </location>
</feature>
<keyword evidence="5 6" id="KW-0472">Membrane</keyword>
<dbReference type="PANTHER" id="PTHR33406">
    <property type="entry name" value="MEMBRANE PROTEIN MJ1562-RELATED"/>
    <property type="match status" value="1"/>
</dbReference>
<evidence type="ECO:0000256" key="3">
    <source>
        <dbReference type="ARBA" id="ARBA00022692"/>
    </source>
</evidence>
<proteinExistence type="predicted"/>
<keyword evidence="4 6" id="KW-1133">Transmembrane helix</keyword>
<feature type="transmembrane region" description="Helical" evidence="6">
    <location>
        <begin position="275"/>
        <end position="296"/>
    </location>
</feature>
<keyword evidence="2" id="KW-1003">Cell membrane</keyword>
<evidence type="ECO:0000256" key="4">
    <source>
        <dbReference type="ARBA" id="ARBA00022989"/>
    </source>
</evidence>
<evidence type="ECO:0000256" key="2">
    <source>
        <dbReference type="ARBA" id="ARBA00022475"/>
    </source>
</evidence>
<feature type="transmembrane region" description="Helical" evidence="6">
    <location>
        <begin position="344"/>
        <end position="364"/>
    </location>
</feature>
<dbReference type="Gene3D" id="1.20.1640.10">
    <property type="entry name" value="Multidrug efflux transporter AcrB transmembrane domain"/>
    <property type="match status" value="1"/>
</dbReference>
<feature type="transmembrane region" description="Helical" evidence="6">
    <location>
        <begin position="721"/>
        <end position="740"/>
    </location>
</feature>
<dbReference type="GO" id="GO:0005886">
    <property type="term" value="C:plasma membrane"/>
    <property type="evidence" value="ECO:0007669"/>
    <property type="project" value="UniProtKB-SubCell"/>
</dbReference>
<feature type="transmembrane region" description="Helical" evidence="6">
    <location>
        <begin position="423"/>
        <end position="441"/>
    </location>
</feature>
<reference evidence="8" key="1">
    <citation type="journal article" date="2021" name="PeerJ">
        <title>Extensive microbial diversity within the chicken gut microbiome revealed by metagenomics and culture.</title>
        <authorList>
            <person name="Gilroy R."/>
            <person name="Ravi A."/>
            <person name="Getino M."/>
            <person name="Pursley I."/>
            <person name="Horton D.L."/>
            <person name="Alikhan N.F."/>
            <person name="Baker D."/>
            <person name="Gharbi K."/>
            <person name="Hall N."/>
            <person name="Watson M."/>
            <person name="Adriaenssens E.M."/>
            <person name="Foster-Nyarko E."/>
            <person name="Jarju S."/>
            <person name="Secka A."/>
            <person name="Antonio M."/>
            <person name="Oren A."/>
            <person name="Chaudhuri R.R."/>
            <person name="La Ragione R."/>
            <person name="Hildebrand F."/>
            <person name="Pallen M.J."/>
        </authorList>
    </citation>
    <scope>NUCLEOTIDE SEQUENCE</scope>
    <source>
        <strain evidence="8">378</strain>
    </source>
</reference>
<feature type="transmembrane region" description="Helical" evidence="6">
    <location>
        <begin position="249"/>
        <end position="268"/>
    </location>
</feature>
<dbReference type="PANTHER" id="PTHR33406:SF13">
    <property type="entry name" value="MEMBRANE PROTEIN YDFJ"/>
    <property type="match status" value="1"/>
</dbReference>
<feature type="transmembrane region" description="Helical" evidence="6">
    <location>
        <begin position="370"/>
        <end position="396"/>
    </location>
</feature>
<dbReference type="Pfam" id="PF03176">
    <property type="entry name" value="MMPL"/>
    <property type="match status" value="1"/>
</dbReference>
<feature type="transmembrane region" description="Helical" evidence="6">
    <location>
        <begin position="669"/>
        <end position="688"/>
    </location>
</feature>
<evidence type="ECO:0000256" key="5">
    <source>
        <dbReference type="ARBA" id="ARBA00023136"/>
    </source>
</evidence>
<evidence type="ECO:0000256" key="6">
    <source>
        <dbReference type="SAM" id="Phobius"/>
    </source>
</evidence>
<feature type="transmembrane region" description="Helical" evidence="6">
    <location>
        <begin position="302"/>
        <end position="323"/>
    </location>
</feature>
<protein>
    <submittedName>
        <fullName evidence="8">MMPL family transporter</fullName>
    </submittedName>
</protein>
<feature type="transmembrane region" description="Helical" evidence="6">
    <location>
        <begin position="752"/>
        <end position="771"/>
    </location>
</feature>
<feature type="transmembrane region" description="Helical" evidence="6">
    <location>
        <begin position="9"/>
        <end position="27"/>
    </location>
</feature>
<reference evidence="8" key="2">
    <citation type="submission" date="2021-04" db="EMBL/GenBank/DDBJ databases">
        <authorList>
            <person name="Gilroy R."/>
        </authorList>
    </citation>
    <scope>NUCLEOTIDE SEQUENCE</scope>
    <source>
        <strain evidence="8">378</strain>
    </source>
</reference>
<dbReference type="AlphaFoldDB" id="A0A948THH9"/>
<dbReference type="EMBL" id="JAHLFE010000186">
    <property type="protein sequence ID" value="MBU3844989.1"/>
    <property type="molecule type" value="Genomic_DNA"/>
</dbReference>
<comment type="subcellular location">
    <subcellularLocation>
        <location evidence="1">Cell membrane</location>
        <topology evidence="1">Multi-pass membrane protein</topology>
    </subcellularLocation>
</comment>